<dbReference type="Proteomes" id="UP001293254">
    <property type="component" value="Unassembled WGS sequence"/>
</dbReference>
<keyword evidence="4" id="KW-1185">Reference proteome</keyword>
<feature type="region of interest" description="Disordered" evidence="2">
    <location>
        <begin position="1"/>
        <end position="101"/>
    </location>
</feature>
<feature type="coiled-coil region" evidence="1">
    <location>
        <begin position="148"/>
        <end position="203"/>
    </location>
</feature>
<reference evidence="3" key="1">
    <citation type="submission" date="2020-06" db="EMBL/GenBank/DDBJ databases">
        <authorList>
            <person name="Li T."/>
            <person name="Hu X."/>
            <person name="Zhang T."/>
            <person name="Song X."/>
            <person name="Zhang H."/>
            <person name="Dai N."/>
            <person name="Sheng W."/>
            <person name="Hou X."/>
            <person name="Wei L."/>
        </authorList>
    </citation>
    <scope>NUCLEOTIDE SEQUENCE</scope>
    <source>
        <strain evidence="3">3651</strain>
        <tissue evidence="3">Leaf</tissue>
    </source>
</reference>
<keyword evidence="1" id="KW-0175">Coiled coil</keyword>
<protein>
    <submittedName>
        <fullName evidence="3">Uncharacterized protein</fullName>
    </submittedName>
</protein>
<accession>A0AAE2D123</accession>
<proteinExistence type="predicted"/>
<reference evidence="3" key="2">
    <citation type="journal article" date="2024" name="Plant">
        <title>Genomic evolution and insights into agronomic trait innovations of Sesamum species.</title>
        <authorList>
            <person name="Miao H."/>
            <person name="Wang L."/>
            <person name="Qu L."/>
            <person name="Liu H."/>
            <person name="Sun Y."/>
            <person name="Le M."/>
            <person name="Wang Q."/>
            <person name="Wei S."/>
            <person name="Zheng Y."/>
            <person name="Lin W."/>
            <person name="Duan Y."/>
            <person name="Cao H."/>
            <person name="Xiong S."/>
            <person name="Wang X."/>
            <person name="Wei L."/>
            <person name="Li C."/>
            <person name="Ma Q."/>
            <person name="Ju M."/>
            <person name="Zhao R."/>
            <person name="Li G."/>
            <person name="Mu C."/>
            <person name="Tian Q."/>
            <person name="Mei H."/>
            <person name="Zhang T."/>
            <person name="Gao T."/>
            <person name="Zhang H."/>
        </authorList>
    </citation>
    <scope>NUCLEOTIDE SEQUENCE</scope>
    <source>
        <strain evidence="3">3651</strain>
    </source>
</reference>
<name>A0AAE2D123_9LAMI</name>
<sequence>MNASIAKRARNLRRRNLPAVAIPPRSDVETSVAPVASNPIEVAPTGSIPATEIVPTGSKDTSREVKVVHAAGEPSKRKQKSKHRSKTRDELKTPSSKAAEMEGEDSFELFKACCLERDQVLLAQTAHTGVEEYLAHVLMQCSMFRHEKVVAEQKIRDVQQDFDHAQAKEKEAPKTKAAADARVAELESKVANLEAQLSATIEKNRKKVAHVLESGRTEGFSTNLLAGKTEGVSKGRETFLQYEEYQKSISEARIQGARDFLKAPAFKMAVDIQSSRYLNEGFDKCISQIQHLKGFIEGLDQNQLDSPVMLHFSLTLRKMFTRSLVTMSFEALIAEVGDSPCISELNPFKLYSG</sequence>
<dbReference type="EMBL" id="JACGWO010000001">
    <property type="protein sequence ID" value="KAK4441785.1"/>
    <property type="molecule type" value="Genomic_DNA"/>
</dbReference>
<evidence type="ECO:0000256" key="1">
    <source>
        <dbReference type="SAM" id="Coils"/>
    </source>
</evidence>
<evidence type="ECO:0000256" key="2">
    <source>
        <dbReference type="SAM" id="MobiDB-lite"/>
    </source>
</evidence>
<gene>
    <name evidence="3" type="ORF">Salat_0513400</name>
</gene>
<evidence type="ECO:0000313" key="4">
    <source>
        <dbReference type="Proteomes" id="UP001293254"/>
    </source>
</evidence>
<feature type="compositionally biased region" description="Basic residues" evidence="2">
    <location>
        <begin position="7"/>
        <end position="16"/>
    </location>
</feature>
<feature type="compositionally biased region" description="Basic residues" evidence="2">
    <location>
        <begin position="77"/>
        <end position="86"/>
    </location>
</feature>
<dbReference type="AlphaFoldDB" id="A0AAE2D123"/>
<comment type="caution">
    <text evidence="3">The sequence shown here is derived from an EMBL/GenBank/DDBJ whole genome shotgun (WGS) entry which is preliminary data.</text>
</comment>
<evidence type="ECO:0000313" key="3">
    <source>
        <dbReference type="EMBL" id="KAK4441785.1"/>
    </source>
</evidence>
<organism evidence="3 4">
    <name type="scientific">Sesamum alatum</name>
    <dbReference type="NCBI Taxonomy" id="300844"/>
    <lineage>
        <taxon>Eukaryota</taxon>
        <taxon>Viridiplantae</taxon>
        <taxon>Streptophyta</taxon>
        <taxon>Embryophyta</taxon>
        <taxon>Tracheophyta</taxon>
        <taxon>Spermatophyta</taxon>
        <taxon>Magnoliopsida</taxon>
        <taxon>eudicotyledons</taxon>
        <taxon>Gunneridae</taxon>
        <taxon>Pentapetalae</taxon>
        <taxon>asterids</taxon>
        <taxon>lamiids</taxon>
        <taxon>Lamiales</taxon>
        <taxon>Pedaliaceae</taxon>
        <taxon>Sesamum</taxon>
    </lineage>
</organism>